<dbReference type="InterPro" id="IPR038939">
    <property type="entry name" value="PDV1/PDV2"/>
</dbReference>
<gene>
    <name evidence="1" type="ORF">KP509_07G044900</name>
</gene>
<dbReference type="EMBL" id="CM035412">
    <property type="protein sequence ID" value="KAH7432893.1"/>
    <property type="molecule type" value="Genomic_DNA"/>
</dbReference>
<protein>
    <submittedName>
        <fullName evidence="1">Uncharacterized protein</fullName>
    </submittedName>
</protein>
<dbReference type="AlphaFoldDB" id="A0A8T2UGJ2"/>
<name>A0A8T2UGJ2_CERRI</name>
<keyword evidence="2" id="KW-1185">Reference proteome</keyword>
<dbReference type="PANTHER" id="PTHR33600:SF3">
    <property type="entry name" value="PLASTID DIVISION PROTEIN PDV2"/>
    <property type="match status" value="1"/>
</dbReference>
<organism evidence="1 2">
    <name type="scientific">Ceratopteris richardii</name>
    <name type="common">Triangle waterfern</name>
    <dbReference type="NCBI Taxonomy" id="49495"/>
    <lineage>
        <taxon>Eukaryota</taxon>
        <taxon>Viridiplantae</taxon>
        <taxon>Streptophyta</taxon>
        <taxon>Embryophyta</taxon>
        <taxon>Tracheophyta</taxon>
        <taxon>Polypodiopsida</taxon>
        <taxon>Polypodiidae</taxon>
        <taxon>Polypodiales</taxon>
        <taxon>Pteridineae</taxon>
        <taxon>Pteridaceae</taxon>
        <taxon>Parkerioideae</taxon>
        <taxon>Ceratopteris</taxon>
    </lineage>
</organism>
<proteinExistence type="predicted"/>
<dbReference type="Proteomes" id="UP000825935">
    <property type="component" value="Chromosome 7"/>
</dbReference>
<dbReference type="EMBL" id="CM035412">
    <property type="protein sequence ID" value="KAH7432892.1"/>
    <property type="molecule type" value="Genomic_DNA"/>
</dbReference>
<evidence type="ECO:0000313" key="2">
    <source>
        <dbReference type="Proteomes" id="UP000825935"/>
    </source>
</evidence>
<evidence type="ECO:0000313" key="1">
    <source>
        <dbReference type="EMBL" id="KAH7432893.1"/>
    </source>
</evidence>
<comment type="caution">
    <text evidence="1">The sequence shown here is derived from an EMBL/GenBank/DDBJ whole genome shotgun (WGS) entry which is preliminary data.</text>
</comment>
<accession>A0A8T2UGJ2</accession>
<reference evidence="1" key="1">
    <citation type="submission" date="2021-08" db="EMBL/GenBank/DDBJ databases">
        <title>WGS assembly of Ceratopteris richardii.</title>
        <authorList>
            <person name="Marchant D.B."/>
            <person name="Chen G."/>
            <person name="Jenkins J."/>
            <person name="Shu S."/>
            <person name="Leebens-Mack J."/>
            <person name="Grimwood J."/>
            <person name="Schmutz J."/>
            <person name="Soltis P."/>
            <person name="Soltis D."/>
            <person name="Chen Z.-H."/>
        </authorList>
    </citation>
    <scope>NUCLEOTIDE SEQUENCE</scope>
    <source>
        <strain evidence="1">Whitten #5841</strain>
        <tissue evidence="1">Leaf</tissue>
    </source>
</reference>
<sequence length="291" mass="32221">MKKHAIGAVREQAAELRANLCAAIDKSLLDHLSGSPTSPIVSDFQDIKSTNYVNMCNDLSVSPSIVSLAESRSLASIRDGLIVLEEQLECLQCLPDQEKEQRKATLAELEESRKIILRRLKHYRGRKLAIIQDALSFVGEPNENDDYVSPKIYPRHATRIVDADLRQKIMEGTRVGTPEVQIHTEKGGEKQHGSEKVQNARNGVGTYNLLNGLKRKILTFVNRRVVRASAKCLLTVAGTAAVLALSNSASRSSKTCKRKEEMGEVKSKGFICPENWVAVQSRGHTCMLKDT</sequence>
<dbReference type="OrthoDB" id="1613918at2759"/>
<dbReference type="PANTHER" id="PTHR33600">
    <property type="entry name" value="PLASTID DIVISION PROTEIN PDV2"/>
    <property type="match status" value="1"/>
</dbReference>
<dbReference type="GO" id="GO:0010020">
    <property type="term" value="P:chloroplast fission"/>
    <property type="evidence" value="ECO:0007669"/>
    <property type="project" value="InterPro"/>
</dbReference>